<dbReference type="PANTHER" id="PTHR11819">
    <property type="entry name" value="SOLUTE CARRIER FAMILY 5"/>
    <property type="match status" value="1"/>
</dbReference>
<protein>
    <submittedName>
        <fullName evidence="7">Sodium:proline symporter</fullName>
    </submittedName>
</protein>
<name>A0ABW6IBP7_9CYAN</name>
<feature type="transmembrane region" description="Helical" evidence="6">
    <location>
        <begin position="44"/>
        <end position="64"/>
    </location>
</feature>
<keyword evidence="8" id="KW-1185">Reference proteome</keyword>
<evidence type="ECO:0000256" key="6">
    <source>
        <dbReference type="SAM" id="Phobius"/>
    </source>
</evidence>
<organism evidence="7 8">
    <name type="scientific">Almyronema epifaneia S1</name>
    <dbReference type="NCBI Taxonomy" id="2991925"/>
    <lineage>
        <taxon>Bacteria</taxon>
        <taxon>Bacillati</taxon>
        <taxon>Cyanobacteriota</taxon>
        <taxon>Cyanophyceae</taxon>
        <taxon>Nodosilineales</taxon>
        <taxon>Nodosilineaceae</taxon>
        <taxon>Almyronema</taxon>
        <taxon>Almyronema epifaneia</taxon>
    </lineage>
</organism>
<dbReference type="EMBL" id="JBHZOL010000018">
    <property type="protein sequence ID" value="MFE4105100.1"/>
    <property type="molecule type" value="Genomic_DNA"/>
</dbReference>
<keyword evidence="3 6" id="KW-0812">Transmembrane</keyword>
<proteinExistence type="inferred from homology"/>
<dbReference type="Proteomes" id="UP001600165">
    <property type="component" value="Unassembled WGS sequence"/>
</dbReference>
<accession>A0ABW6IBP7</accession>
<evidence type="ECO:0000256" key="1">
    <source>
        <dbReference type="ARBA" id="ARBA00004141"/>
    </source>
</evidence>
<evidence type="ECO:0000313" key="8">
    <source>
        <dbReference type="Proteomes" id="UP001600165"/>
    </source>
</evidence>
<gene>
    <name evidence="7" type="ORF">ACFVKH_02345</name>
</gene>
<comment type="caution">
    <text evidence="7">The sequence shown here is derived from an EMBL/GenBank/DDBJ whole genome shotgun (WGS) entry which is preliminary data.</text>
</comment>
<feature type="non-terminal residue" evidence="7">
    <location>
        <position position="101"/>
    </location>
</feature>
<dbReference type="InterPro" id="IPR038377">
    <property type="entry name" value="Na/Glc_symporter_sf"/>
</dbReference>
<sequence>MQLIDWLIVLAYLILTLGLGLLLARKASGSLVDFFVSGRSLPWWLAGTSMAATTFSIDTPLYIAGVVGSRGIAGNWEWWSFGIAHVVMIYIFARLWRRSEI</sequence>
<evidence type="ECO:0000313" key="7">
    <source>
        <dbReference type="EMBL" id="MFE4105100.1"/>
    </source>
</evidence>
<keyword evidence="5 6" id="KW-0472">Membrane</keyword>
<dbReference type="Gene3D" id="1.20.1730.10">
    <property type="entry name" value="Sodium/glucose cotransporter"/>
    <property type="match status" value="1"/>
</dbReference>
<feature type="transmembrane region" description="Helical" evidence="6">
    <location>
        <begin position="6"/>
        <end position="24"/>
    </location>
</feature>
<reference evidence="7 8" key="1">
    <citation type="submission" date="2024-10" db="EMBL/GenBank/DDBJ databases">
        <authorList>
            <person name="Ratan Roy A."/>
            <person name="Morales Sandoval P.H."/>
            <person name="De Los Santos Villalobos S."/>
            <person name="Chakraborty S."/>
            <person name="Mukherjee J."/>
        </authorList>
    </citation>
    <scope>NUCLEOTIDE SEQUENCE [LARGE SCALE GENOMIC DNA]</scope>
    <source>
        <strain evidence="7 8">S1</strain>
    </source>
</reference>
<comment type="similarity">
    <text evidence="2">Belongs to the sodium:solute symporter (SSF) (TC 2.A.21) family.</text>
</comment>
<feature type="transmembrane region" description="Helical" evidence="6">
    <location>
        <begin position="76"/>
        <end position="96"/>
    </location>
</feature>
<dbReference type="InterPro" id="IPR001734">
    <property type="entry name" value="Na/solute_symporter"/>
</dbReference>
<evidence type="ECO:0000256" key="2">
    <source>
        <dbReference type="ARBA" id="ARBA00006434"/>
    </source>
</evidence>
<evidence type="ECO:0000256" key="5">
    <source>
        <dbReference type="ARBA" id="ARBA00023136"/>
    </source>
</evidence>
<dbReference type="PROSITE" id="PS50283">
    <property type="entry name" value="NA_SOLUT_SYMP_3"/>
    <property type="match status" value="1"/>
</dbReference>
<evidence type="ECO:0000256" key="3">
    <source>
        <dbReference type="ARBA" id="ARBA00022692"/>
    </source>
</evidence>
<dbReference type="PANTHER" id="PTHR11819:SF77">
    <property type="entry name" value="SODIUM_GLUCOSE COTRANSPORT PROTEIN"/>
    <property type="match status" value="1"/>
</dbReference>
<keyword evidence="4 6" id="KW-1133">Transmembrane helix</keyword>
<evidence type="ECO:0000256" key="4">
    <source>
        <dbReference type="ARBA" id="ARBA00022989"/>
    </source>
</evidence>
<comment type="subcellular location">
    <subcellularLocation>
        <location evidence="1">Membrane</location>
        <topology evidence="1">Multi-pass membrane protein</topology>
    </subcellularLocation>
</comment>